<protein>
    <submittedName>
        <fullName evidence="2">Pentapeptide repeat-containing protein</fullName>
    </submittedName>
</protein>
<dbReference type="Pfam" id="PF00805">
    <property type="entry name" value="Pentapeptide"/>
    <property type="match status" value="1"/>
</dbReference>
<accession>A0A1Y6BKM0</accession>
<feature type="signal peptide" evidence="1">
    <location>
        <begin position="1"/>
        <end position="22"/>
    </location>
</feature>
<name>A0A1Y6BKM0_9BACT</name>
<keyword evidence="3" id="KW-1185">Reference proteome</keyword>
<feature type="chain" id="PRO_5010984062" evidence="1">
    <location>
        <begin position="23"/>
        <end position="377"/>
    </location>
</feature>
<dbReference type="SUPFAM" id="SSF141571">
    <property type="entry name" value="Pentapeptide repeat-like"/>
    <property type="match status" value="1"/>
</dbReference>
<dbReference type="InterPro" id="IPR001646">
    <property type="entry name" value="5peptide_repeat"/>
</dbReference>
<gene>
    <name evidence="2" type="ORF">SAMN06296036_105276</name>
</gene>
<dbReference type="RefSeq" id="WP_132317159.1">
    <property type="nucleotide sequence ID" value="NZ_FWZT01000005.1"/>
</dbReference>
<organism evidence="2 3">
    <name type="scientific">Pseudobacteriovorax antillogorgiicola</name>
    <dbReference type="NCBI Taxonomy" id="1513793"/>
    <lineage>
        <taxon>Bacteria</taxon>
        <taxon>Pseudomonadati</taxon>
        <taxon>Bdellovibrionota</taxon>
        <taxon>Oligoflexia</taxon>
        <taxon>Oligoflexales</taxon>
        <taxon>Pseudobacteriovoracaceae</taxon>
        <taxon>Pseudobacteriovorax</taxon>
    </lineage>
</organism>
<sequence length="377" mass="41185">MNTRLKRNPLLVLALVFVVSCANDRSSPEISRKKVTKRVLGSAEAVPDIDNLPTPPESSVDSPVGSPLSFVLQAELEEAANRVTLTVSLYDQEGSDVQIEESETLQWDLISNLTPISTEQLSENQLSITFAGNSDRVYREIRRSQISVYLQGQEAETQLSAVGVLGSMLASPLYDNSRFRVSPRVTTVDLAWNYPMDNGATAFLITRSTGNEPHPQPQNGVDYNNGTSRRAGFIQITEDLTYLNAGVIASRPYEYKIWQIMPGLEYQLVGEWGTYVGSTSSNNFLESDLSSMSLFEAAFNGITRTNLNFAFADLRQANFSNATLDNTSFKGANLQGVNFSDASFGANISFKGANLTGATWIDGRTCLVGSIGQCLLP</sequence>
<dbReference type="Proteomes" id="UP000192907">
    <property type="component" value="Unassembled WGS sequence"/>
</dbReference>
<dbReference type="STRING" id="1513793.SAMN06296036_105276"/>
<evidence type="ECO:0000313" key="3">
    <source>
        <dbReference type="Proteomes" id="UP000192907"/>
    </source>
</evidence>
<dbReference type="Gene3D" id="2.160.20.80">
    <property type="entry name" value="E3 ubiquitin-protein ligase SopA"/>
    <property type="match status" value="1"/>
</dbReference>
<dbReference type="EMBL" id="FWZT01000005">
    <property type="protein sequence ID" value="SMF14148.1"/>
    <property type="molecule type" value="Genomic_DNA"/>
</dbReference>
<dbReference type="AlphaFoldDB" id="A0A1Y6BKM0"/>
<proteinExistence type="predicted"/>
<evidence type="ECO:0000313" key="2">
    <source>
        <dbReference type="EMBL" id="SMF14148.1"/>
    </source>
</evidence>
<dbReference type="OrthoDB" id="7304622at2"/>
<evidence type="ECO:0000256" key="1">
    <source>
        <dbReference type="SAM" id="SignalP"/>
    </source>
</evidence>
<keyword evidence="1" id="KW-0732">Signal</keyword>
<dbReference type="PROSITE" id="PS51257">
    <property type="entry name" value="PROKAR_LIPOPROTEIN"/>
    <property type="match status" value="1"/>
</dbReference>
<reference evidence="3" key="1">
    <citation type="submission" date="2017-04" db="EMBL/GenBank/DDBJ databases">
        <authorList>
            <person name="Varghese N."/>
            <person name="Submissions S."/>
        </authorList>
    </citation>
    <scope>NUCLEOTIDE SEQUENCE [LARGE SCALE GENOMIC DNA]</scope>
    <source>
        <strain evidence="3">RKEM611</strain>
    </source>
</reference>